<dbReference type="PATRIC" id="fig|1132509.6.peg.2656"/>
<evidence type="ECO:0000313" key="2">
    <source>
        <dbReference type="EMBL" id="EMA37630.1"/>
    </source>
</evidence>
<protein>
    <submittedName>
        <fullName evidence="2">Transcriptional regulator, ArsR family protein</fullName>
    </submittedName>
</protein>
<keyword evidence="3" id="KW-1185">Reference proteome</keyword>
<dbReference type="SUPFAM" id="SSF46785">
    <property type="entry name" value="Winged helix' DNA-binding domain"/>
    <property type="match status" value="1"/>
</dbReference>
<name>M0LZT0_9EURY</name>
<dbReference type="Gene3D" id="1.10.10.10">
    <property type="entry name" value="Winged helix-like DNA-binding domain superfamily/Winged helix DNA-binding domain"/>
    <property type="match status" value="1"/>
</dbReference>
<dbReference type="InterPro" id="IPR036390">
    <property type="entry name" value="WH_DNA-bd_sf"/>
</dbReference>
<evidence type="ECO:0000313" key="3">
    <source>
        <dbReference type="Proteomes" id="UP000011566"/>
    </source>
</evidence>
<dbReference type="OrthoDB" id="290446at2157"/>
<dbReference type="InterPro" id="IPR036388">
    <property type="entry name" value="WH-like_DNA-bd_sf"/>
</dbReference>
<dbReference type="Pfam" id="PF12840">
    <property type="entry name" value="HTH_20"/>
    <property type="match status" value="1"/>
</dbReference>
<organism evidence="2 3">
    <name type="scientific">Halococcus hamelinensis 100A6</name>
    <dbReference type="NCBI Taxonomy" id="1132509"/>
    <lineage>
        <taxon>Archaea</taxon>
        <taxon>Methanobacteriati</taxon>
        <taxon>Methanobacteriota</taxon>
        <taxon>Stenosarchaea group</taxon>
        <taxon>Halobacteria</taxon>
        <taxon>Halobacteriales</taxon>
        <taxon>Halococcaceae</taxon>
        <taxon>Halococcus</taxon>
    </lineage>
</organism>
<dbReference type="InterPro" id="IPR011991">
    <property type="entry name" value="ArsR-like_HTH"/>
</dbReference>
<comment type="caution">
    <text evidence="2">The sequence shown here is derived from an EMBL/GenBank/DDBJ whole genome shotgun (WGS) entry which is preliminary data.</text>
</comment>
<feature type="domain" description="HTH arsR-type" evidence="1">
    <location>
        <begin position="3"/>
        <end position="82"/>
    </location>
</feature>
<reference evidence="2 3" key="1">
    <citation type="journal article" date="2014" name="PLoS Genet.">
        <title>Phylogenetically driven sequencing of extremely halophilic archaea reveals strategies for static and dynamic osmo-response.</title>
        <authorList>
            <person name="Becker E.A."/>
            <person name="Seitzer P.M."/>
            <person name="Tritt A."/>
            <person name="Larsen D."/>
            <person name="Krusor M."/>
            <person name="Yao A.I."/>
            <person name="Wu D."/>
            <person name="Madern D."/>
            <person name="Eisen J.A."/>
            <person name="Darling A.E."/>
            <person name="Facciotti M.T."/>
        </authorList>
    </citation>
    <scope>NUCLEOTIDE SEQUENCE [LARGE SCALE GENOMIC DNA]</scope>
    <source>
        <strain evidence="2 3">100A6</strain>
    </source>
</reference>
<dbReference type="Proteomes" id="UP000011566">
    <property type="component" value="Unassembled WGS sequence"/>
</dbReference>
<dbReference type="InterPro" id="IPR001845">
    <property type="entry name" value="HTH_ArsR_DNA-bd_dom"/>
</dbReference>
<gene>
    <name evidence="2" type="ORF">C447_11680</name>
</gene>
<proteinExistence type="predicted"/>
<dbReference type="CDD" id="cd00090">
    <property type="entry name" value="HTH_ARSR"/>
    <property type="match status" value="1"/>
</dbReference>
<dbReference type="EMBL" id="AOMB01000033">
    <property type="protein sequence ID" value="EMA37630.1"/>
    <property type="molecule type" value="Genomic_DNA"/>
</dbReference>
<dbReference type="SMART" id="SM00418">
    <property type="entry name" value="HTH_ARSR"/>
    <property type="match status" value="1"/>
</dbReference>
<dbReference type="AlphaFoldDB" id="M0LZT0"/>
<dbReference type="eggNOG" id="arCOG03065">
    <property type="taxonomic scope" value="Archaea"/>
</dbReference>
<evidence type="ECO:0000259" key="1">
    <source>
        <dbReference type="SMART" id="SM00418"/>
    </source>
</evidence>
<sequence length="108" mass="12416">MDTIGSLLADECARTILTETVEESLSAEELSERCGVSPPTVYRRLEILEERDLVSKRIQPDADGHHYNVYTATLDRIEVDLTEDGLNLRLTRRDRMADRFTQFIGDMR</sequence>
<accession>M0LZT0</accession>
<dbReference type="GO" id="GO:0003700">
    <property type="term" value="F:DNA-binding transcription factor activity"/>
    <property type="evidence" value="ECO:0007669"/>
    <property type="project" value="InterPro"/>
</dbReference>